<keyword evidence="1" id="KW-0812">Transmembrane</keyword>
<keyword evidence="1" id="KW-1133">Transmembrane helix</keyword>
<dbReference type="AlphaFoldDB" id="A0A1C3EEK8"/>
<dbReference type="Pfam" id="PF08241">
    <property type="entry name" value="Methyltransf_11"/>
    <property type="match status" value="1"/>
</dbReference>
<evidence type="ECO:0000259" key="2">
    <source>
        <dbReference type="Pfam" id="PF08241"/>
    </source>
</evidence>
<gene>
    <name evidence="3" type="ORF">A8L45_15565</name>
</gene>
<proteinExistence type="predicted"/>
<dbReference type="SUPFAM" id="SSF53335">
    <property type="entry name" value="S-adenosyl-L-methionine-dependent methyltransferases"/>
    <property type="match status" value="1"/>
</dbReference>
<keyword evidence="3" id="KW-0489">Methyltransferase</keyword>
<feature type="domain" description="Methyltransferase type 11" evidence="2">
    <location>
        <begin position="91"/>
        <end position="142"/>
    </location>
</feature>
<dbReference type="InterPro" id="IPR013216">
    <property type="entry name" value="Methyltransf_11"/>
</dbReference>
<dbReference type="EMBL" id="LYBM01000031">
    <property type="protein sequence ID" value="ODA31663.1"/>
    <property type="molecule type" value="Genomic_DNA"/>
</dbReference>
<dbReference type="GO" id="GO:0008757">
    <property type="term" value="F:S-adenosylmethionine-dependent methyltransferase activity"/>
    <property type="evidence" value="ECO:0007669"/>
    <property type="project" value="InterPro"/>
</dbReference>
<dbReference type="OrthoDB" id="6191410at2"/>
<dbReference type="Proteomes" id="UP000094936">
    <property type="component" value="Unassembled WGS sequence"/>
</dbReference>
<evidence type="ECO:0000313" key="3">
    <source>
        <dbReference type="EMBL" id="ODA31663.1"/>
    </source>
</evidence>
<organism evidence="3 4">
    <name type="scientific">Veronia pacifica</name>
    <dbReference type="NCBI Taxonomy" id="1080227"/>
    <lineage>
        <taxon>Bacteria</taxon>
        <taxon>Pseudomonadati</taxon>
        <taxon>Pseudomonadota</taxon>
        <taxon>Gammaproteobacteria</taxon>
        <taxon>Vibrionales</taxon>
        <taxon>Vibrionaceae</taxon>
        <taxon>Veronia</taxon>
    </lineage>
</organism>
<dbReference type="GO" id="GO:0032259">
    <property type="term" value="P:methylation"/>
    <property type="evidence" value="ECO:0007669"/>
    <property type="project" value="UniProtKB-KW"/>
</dbReference>
<dbReference type="PANTHER" id="PTHR43036:SF2">
    <property type="entry name" value="OS04G0481300 PROTEIN"/>
    <property type="match status" value="1"/>
</dbReference>
<protein>
    <submittedName>
        <fullName evidence="3">SAM-dependent methyltransferase</fullName>
    </submittedName>
</protein>
<keyword evidence="3" id="KW-0808">Transferase</keyword>
<feature type="transmembrane region" description="Helical" evidence="1">
    <location>
        <begin position="206"/>
        <end position="226"/>
    </location>
</feature>
<name>A0A1C3EEK8_9GAMM</name>
<dbReference type="STRING" id="1080227.A8L45_15565"/>
<dbReference type="PANTHER" id="PTHR43036">
    <property type="entry name" value="OSJNBB0011N17.9 PROTEIN"/>
    <property type="match status" value="1"/>
</dbReference>
<comment type="caution">
    <text evidence="3">The sequence shown here is derived from an EMBL/GenBank/DDBJ whole genome shotgun (WGS) entry which is preliminary data.</text>
</comment>
<reference evidence="3 4" key="1">
    <citation type="submission" date="2016-05" db="EMBL/GenBank/DDBJ databases">
        <title>Genomic Taxonomy of the Vibrionaceae.</title>
        <authorList>
            <person name="Gomez-Gil B."/>
            <person name="Enciso-Ibarra J."/>
        </authorList>
    </citation>
    <scope>NUCLEOTIDE SEQUENCE [LARGE SCALE GENOMIC DNA]</scope>
    <source>
        <strain evidence="3 4">CAIM 1920</strain>
    </source>
</reference>
<dbReference type="InterPro" id="IPR029063">
    <property type="entry name" value="SAM-dependent_MTases_sf"/>
</dbReference>
<evidence type="ECO:0000313" key="4">
    <source>
        <dbReference type="Proteomes" id="UP000094936"/>
    </source>
</evidence>
<keyword evidence="4" id="KW-1185">Reference proteome</keyword>
<keyword evidence="1" id="KW-0472">Membrane</keyword>
<evidence type="ECO:0000256" key="1">
    <source>
        <dbReference type="SAM" id="Phobius"/>
    </source>
</evidence>
<sequence>MLVTDSIIFLQLYALLLMKPARSRRPLEYPYTWEQFAHGEWACRHIQCRLDEWLPKFFGYHLLKLGGLSCELASGHCNIQHQICIDKINPLRTLEANGYELPFVDKAFDVCVLANQLDYTDDPHRLLREIDRVMIDDGYVIITGVNPCSVMGVGRVLPWRKGHLPWSGRMFTPLRVKDWLGVLNYEVVELSCFGLLPTTKDRMSGIWLETSFSGLLPAIGSLYFIVARKRTYPLKPIKPAWKLRKGFSPVGVNYRTRSETDAA</sequence>
<dbReference type="Gene3D" id="3.40.50.150">
    <property type="entry name" value="Vaccinia Virus protein VP39"/>
    <property type="match status" value="1"/>
</dbReference>
<accession>A0A1C3EEK8</accession>